<keyword evidence="2" id="KW-0479">Metal-binding</keyword>
<keyword evidence="3 8" id="KW-0863">Zinc-finger</keyword>
<proteinExistence type="predicted"/>
<dbReference type="PROSITE" id="PS50157">
    <property type="entry name" value="ZINC_FINGER_C2H2_2"/>
    <property type="match status" value="2"/>
</dbReference>
<evidence type="ECO:0000313" key="10">
    <source>
        <dbReference type="EMBL" id="QPG75727.1"/>
    </source>
</evidence>
<keyword evidence="4" id="KW-0862">Zinc</keyword>
<evidence type="ECO:0000256" key="2">
    <source>
        <dbReference type="ARBA" id="ARBA00022723"/>
    </source>
</evidence>
<dbReference type="EMBL" id="CP064814">
    <property type="protein sequence ID" value="QPG75727.1"/>
    <property type="molecule type" value="Genomic_DNA"/>
</dbReference>
<keyword evidence="6" id="KW-0804">Transcription</keyword>
<evidence type="ECO:0000256" key="7">
    <source>
        <dbReference type="ARBA" id="ARBA00023242"/>
    </source>
</evidence>
<dbReference type="RefSeq" id="XP_038779292.1">
    <property type="nucleotide sequence ID" value="XM_038923364.1"/>
</dbReference>
<dbReference type="SUPFAM" id="SSF57667">
    <property type="entry name" value="beta-beta-alpha zinc fingers"/>
    <property type="match status" value="2"/>
</dbReference>
<evidence type="ECO:0000256" key="5">
    <source>
        <dbReference type="ARBA" id="ARBA00023015"/>
    </source>
</evidence>
<evidence type="ECO:0000313" key="11">
    <source>
        <dbReference type="Proteomes" id="UP000662931"/>
    </source>
</evidence>
<evidence type="ECO:0000256" key="6">
    <source>
        <dbReference type="ARBA" id="ARBA00023163"/>
    </source>
</evidence>
<dbReference type="AlphaFoldDB" id="A0A875RVQ3"/>
<dbReference type="InterPro" id="IPR036236">
    <property type="entry name" value="Znf_C2H2_sf"/>
</dbReference>
<dbReference type="GeneID" id="62196488"/>
<organism evidence="10 11">
    <name type="scientific">Eeniella nana</name>
    <name type="common">Yeast</name>
    <name type="synonym">Brettanomyces nanus</name>
    <dbReference type="NCBI Taxonomy" id="13502"/>
    <lineage>
        <taxon>Eukaryota</taxon>
        <taxon>Fungi</taxon>
        <taxon>Dikarya</taxon>
        <taxon>Ascomycota</taxon>
        <taxon>Saccharomycotina</taxon>
        <taxon>Pichiomycetes</taxon>
        <taxon>Pichiales</taxon>
        <taxon>Pichiaceae</taxon>
        <taxon>Brettanomyces</taxon>
    </lineage>
</organism>
<dbReference type="KEGG" id="bnn:FOA43_003087"/>
<dbReference type="Gene3D" id="3.30.160.60">
    <property type="entry name" value="Classic Zinc Finger"/>
    <property type="match status" value="2"/>
</dbReference>
<dbReference type="GO" id="GO:0006357">
    <property type="term" value="P:regulation of transcription by RNA polymerase II"/>
    <property type="evidence" value="ECO:0007669"/>
    <property type="project" value="TreeGrafter"/>
</dbReference>
<name>A0A875RVQ3_EENNA</name>
<keyword evidence="7" id="KW-0539">Nucleus</keyword>
<keyword evidence="11" id="KW-1185">Reference proteome</keyword>
<reference evidence="10" key="1">
    <citation type="submission" date="2020-10" db="EMBL/GenBank/DDBJ databases">
        <authorList>
            <person name="Roach M.J.R."/>
        </authorList>
    </citation>
    <scope>NUCLEOTIDE SEQUENCE</scope>
    <source>
        <strain evidence="10">CBS 1945</strain>
    </source>
</reference>
<dbReference type="SMART" id="SM00355">
    <property type="entry name" value="ZnF_C2H2"/>
    <property type="match status" value="2"/>
</dbReference>
<sequence>MQWNSKVTDFNLNGVSEANGDSGSGTNLQSLQSSQSVASAAAAMASMQPSMISMTSFHTQNSSKVQRPQKFACTYPNCDKTFSRRMNLKSHIQSSHEHKKPFQCSVCLKTFARHSDRRRHENNQHKTASGFVCGGLLKNGQRWGCGKVFKRKDGLIAHWRSQKARKKCLKNLPTDDASMLGLMQDSGKPLEFS</sequence>
<evidence type="ECO:0000256" key="3">
    <source>
        <dbReference type="ARBA" id="ARBA00022771"/>
    </source>
</evidence>
<evidence type="ECO:0000256" key="4">
    <source>
        <dbReference type="ARBA" id="ARBA00022833"/>
    </source>
</evidence>
<feature type="domain" description="C2H2-type" evidence="9">
    <location>
        <begin position="102"/>
        <end position="125"/>
    </location>
</feature>
<dbReference type="OrthoDB" id="3437960at2759"/>
<dbReference type="GO" id="GO:0008270">
    <property type="term" value="F:zinc ion binding"/>
    <property type="evidence" value="ECO:0007669"/>
    <property type="project" value="UniProtKB-KW"/>
</dbReference>
<evidence type="ECO:0000259" key="9">
    <source>
        <dbReference type="PROSITE" id="PS50157"/>
    </source>
</evidence>
<dbReference type="Proteomes" id="UP000662931">
    <property type="component" value="Chromosome 3"/>
</dbReference>
<evidence type="ECO:0000256" key="1">
    <source>
        <dbReference type="ARBA" id="ARBA00004123"/>
    </source>
</evidence>
<protein>
    <recommendedName>
        <fullName evidence="9">C2H2-type domain-containing protein</fullName>
    </recommendedName>
</protein>
<keyword evidence="5" id="KW-0805">Transcription regulation</keyword>
<accession>A0A875RVQ3</accession>
<dbReference type="Pfam" id="PF00096">
    <property type="entry name" value="zf-C2H2"/>
    <property type="match status" value="2"/>
</dbReference>
<dbReference type="InterPro" id="IPR051061">
    <property type="entry name" value="Zinc_finger_trans_reg"/>
</dbReference>
<gene>
    <name evidence="10" type="ORF">FOA43_003087</name>
</gene>
<dbReference type="PANTHER" id="PTHR46179">
    <property type="entry name" value="ZINC FINGER PROTEIN"/>
    <property type="match status" value="1"/>
</dbReference>
<dbReference type="InterPro" id="IPR013087">
    <property type="entry name" value="Znf_C2H2_type"/>
</dbReference>
<dbReference type="PROSITE" id="PS00028">
    <property type="entry name" value="ZINC_FINGER_C2H2_1"/>
    <property type="match status" value="2"/>
</dbReference>
<dbReference type="GO" id="GO:0005634">
    <property type="term" value="C:nucleus"/>
    <property type="evidence" value="ECO:0007669"/>
    <property type="project" value="UniProtKB-SubCell"/>
</dbReference>
<dbReference type="PANTHER" id="PTHR46179:SF13">
    <property type="entry name" value="C2H2-TYPE DOMAIN-CONTAINING PROTEIN"/>
    <property type="match status" value="1"/>
</dbReference>
<feature type="domain" description="C2H2-type" evidence="9">
    <location>
        <begin position="71"/>
        <end position="101"/>
    </location>
</feature>
<comment type="subcellular location">
    <subcellularLocation>
        <location evidence="1">Nucleus</location>
    </subcellularLocation>
</comment>
<evidence type="ECO:0000256" key="8">
    <source>
        <dbReference type="PROSITE-ProRule" id="PRU00042"/>
    </source>
</evidence>